<dbReference type="GO" id="GO:0005634">
    <property type="term" value="C:nucleus"/>
    <property type="evidence" value="ECO:0007669"/>
    <property type="project" value="TreeGrafter"/>
</dbReference>
<dbReference type="GO" id="GO:0006139">
    <property type="term" value="P:nucleobase-containing compound metabolic process"/>
    <property type="evidence" value="ECO:0007669"/>
    <property type="project" value="InterPro"/>
</dbReference>
<dbReference type="OrthoDB" id="10261556at2759"/>
<dbReference type="InterPro" id="IPR002562">
    <property type="entry name" value="3'-5'_exonuclease_dom"/>
</dbReference>
<dbReference type="InterPro" id="IPR036397">
    <property type="entry name" value="RNaseH_sf"/>
</dbReference>
<dbReference type="GO" id="GO:0005737">
    <property type="term" value="C:cytoplasm"/>
    <property type="evidence" value="ECO:0007669"/>
    <property type="project" value="TreeGrafter"/>
</dbReference>
<feature type="compositionally biased region" description="Polar residues" evidence="3">
    <location>
        <begin position="1"/>
        <end position="13"/>
    </location>
</feature>
<proteinExistence type="predicted"/>
<keyword evidence="1" id="KW-0540">Nuclease</keyword>
<evidence type="ECO:0000256" key="3">
    <source>
        <dbReference type="SAM" id="MobiDB-lite"/>
    </source>
</evidence>
<dbReference type="InterPro" id="IPR051132">
    <property type="entry name" value="3-5_Exonuclease_domain"/>
</dbReference>
<organism evidence="5 6">
    <name type="scientific">Kingdonia uniflora</name>
    <dbReference type="NCBI Taxonomy" id="39325"/>
    <lineage>
        <taxon>Eukaryota</taxon>
        <taxon>Viridiplantae</taxon>
        <taxon>Streptophyta</taxon>
        <taxon>Embryophyta</taxon>
        <taxon>Tracheophyta</taxon>
        <taxon>Spermatophyta</taxon>
        <taxon>Magnoliopsida</taxon>
        <taxon>Ranunculales</taxon>
        <taxon>Circaeasteraceae</taxon>
        <taxon>Kingdonia</taxon>
    </lineage>
</organism>
<dbReference type="Pfam" id="PF01612">
    <property type="entry name" value="DNA_pol_A_exo1"/>
    <property type="match status" value="1"/>
</dbReference>
<evidence type="ECO:0000256" key="1">
    <source>
        <dbReference type="ARBA" id="ARBA00022722"/>
    </source>
</evidence>
<dbReference type="PANTHER" id="PTHR13620:SF59">
    <property type="entry name" value="POLYNUCLEOTIDYL TRANSFERASE, RIBONUCLEASE H-LIKE SUPERFAMILY PROTEIN"/>
    <property type="match status" value="1"/>
</dbReference>
<evidence type="ECO:0000259" key="4">
    <source>
        <dbReference type="Pfam" id="PF01612"/>
    </source>
</evidence>
<feature type="region of interest" description="Disordered" evidence="3">
    <location>
        <begin position="1"/>
        <end position="30"/>
    </location>
</feature>
<comment type="caution">
    <text evidence="5">The sequence shown here is derived from an EMBL/GenBank/DDBJ whole genome shotgun (WGS) entry which is preliminary data.</text>
</comment>
<evidence type="ECO:0000313" key="5">
    <source>
        <dbReference type="EMBL" id="KAF6152682.1"/>
    </source>
</evidence>
<keyword evidence="2" id="KW-0378">Hydrolase</keyword>
<evidence type="ECO:0000256" key="2">
    <source>
        <dbReference type="ARBA" id="ARBA00022801"/>
    </source>
</evidence>
<evidence type="ECO:0000313" key="6">
    <source>
        <dbReference type="Proteomes" id="UP000541444"/>
    </source>
</evidence>
<dbReference type="CDD" id="cd06141">
    <property type="entry name" value="WRN_exo"/>
    <property type="match status" value="1"/>
</dbReference>
<keyword evidence="6" id="KW-1185">Reference proteome</keyword>
<dbReference type="Proteomes" id="UP000541444">
    <property type="component" value="Unassembled WGS sequence"/>
</dbReference>
<feature type="domain" description="3'-5' exonuclease" evidence="4">
    <location>
        <begin position="91"/>
        <end position="219"/>
    </location>
</feature>
<sequence length="224" mass="25530">MKKISQSTNTKPETQTSSNSTQSQSPTTTFTPQLQAEIVSSNNGSPNNYITTVTSRDRIVKQWLSKQLHHHRYKLHKLIVGFGVQRRPPIQNKVATLQLCIGKKCLIFQISRNNSIPRALRVFLDSGSTSFVGVNNWSDEGLLWRDYKLRVGRVLELGGLFGLKGASMGRLAREFLGWYGIEKPEWVGRSEWDQRELSLEQVKYACVDAHVSFVLGRRLKAWRI</sequence>
<accession>A0A7J7MCW0</accession>
<dbReference type="EMBL" id="JACGCM010001615">
    <property type="protein sequence ID" value="KAF6152682.1"/>
    <property type="molecule type" value="Genomic_DNA"/>
</dbReference>
<reference evidence="5 6" key="1">
    <citation type="journal article" date="2020" name="IScience">
        <title>Genome Sequencing of the Endangered Kingdonia uniflora (Circaeasteraceae, Ranunculales) Reveals Potential Mechanisms of Evolutionary Specialization.</title>
        <authorList>
            <person name="Sun Y."/>
            <person name="Deng T."/>
            <person name="Zhang A."/>
            <person name="Moore M.J."/>
            <person name="Landis J.B."/>
            <person name="Lin N."/>
            <person name="Zhang H."/>
            <person name="Zhang X."/>
            <person name="Huang J."/>
            <person name="Zhang X."/>
            <person name="Sun H."/>
            <person name="Wang H."/>
        </authorList>
    </citation>
    <scope>NUCLEOTIDE SEQUENCE [LARGE SCALE GENOMIC DNA]</scope>
    <source>
        <strain evidence="5">TB1705</strain>
        <tissue evidence="5">Leaf</tissue>
    </source>
</reference>
<gene>
    <name evidence="5" type="ORF">GIB67_021342</name>
</gene>
<dbReference type="GO" id="GO:0003676">
    <property type="term" value="F:nucleic acid binding"/>
    <property type="evidence" value="ECO:0007669"/>
    <property type="project" value="InterPro"/>
</dbReference>
<protein>
    <recommendedName>
        <fullName evidence="4">3'-5' exonuclease domain-containing protein</fullName>
    </recommendedName>
</protein>
<dbReference type="SUPFAM" id="SSF53098">
    <property type="entry name" value="Ribonuclease H-like"/>
    <property type="match status" value="1"/>
</dbReference>
<dbReference type="AlphaFoldDB" id="A0A7J7MCW0"/>
<feature type="compositionally biased region" description="Low complexity" evidence="3">
    <location>
        <begin position="14"/>
        <end position="30"/>
    </location>
</feature>
<dbReference type="InterPro" id="IPR012337">
    <property type="entry name" value="RNaseH-like_sf"/>
</dbReference>
<name>A0A7J7MCW0_9MAGN</name>
<dbReference type="Gene3D" id="3.30.420.10">
    <property type="entry name" value="Ribonuclease H-like superfamily/Ribonuclease H"/>
    <property type="match status" value="1"/>
</dbReference>
<dbReference type="PANTHER" id="PTHR13620">
    <property type="entry name" value="3-5 EXONUCLEASE"/>
    <property type="match status" value="1"/>
</dbReference>
<dbReference type="GO" id="GO:0008408">
    <property type="term" value="F:3'-5' exonuclease activity"/>
    <property type="evidence" value="ECO:0007669"/>
    <property type="project" value="InterPro"/>
</dbReference>